<organism evidence="2 3">
    <name type="scientific">Cymbomonas tetramitiformis</name>
    <dbReference type="NCBI Taxonomy" id="36881"/>
    <lineage>
        <taxon>Eukaryota</taxon>
        <taxon>Viridiplantae</taxon>
        <taxon>Chlorophyta</taxon>
        <taxon>Pyramimonadophyceae</taxon>
        <taxon>Pyramimonadales</taxon>
        <taxon>Pyramimonadaceae</taxon>
        <taxon>Cymbomonas</taxon>
    </lineage>
</organism>
<dbReference type="InterPro" id="IPR036322">
    <property type="entry name" value="WD40_repeat_dom_sf"/>
</dbReference>
<evidence type="ECO:0000313" key="2">
    <source>
        <dbReference type="EMBL" id="KAK3243464.1"/>
    </source>
</evidence>
<sequence length="285" mass="31210">MTETKQRVEAAKAAAKARAQKQKADRELAVQRAQASGSRGVYLLEDTRLIDISQEQLKNQLAAPLPLETVAVASRKVDKRELTLETLRQVQASEEDGVISLTLCSDGFRVIAGLESKVLVSWSADKVLQLTPALSSAARQLRLSADETRVEFVLDDGVFGVTSSAELQEPRLQPASKELEERARRSYEVPAAKWSRSRNGLSCRAVAMMTDHSQIFVGSPLFEDYSIFVWCPSKESSPVALRGHTDKVTALQLSNNGAVLWSGGHLAVPTTALSSAWKLEIWLGH</sequence>
<protein>
    <submittedName>
        <fullName evidence="2">Uncharacterized protein</fullName>
    </submittedName>
</protein>
<dbReference type="Gene3D" id="2.130.10.10">
    <property type="entry name" value="YVTN repeat-like/Quinoprotein amine dehydrogenase"/>
    <property type="match status" value="1"/>
</dbReference>
<dbReference type="AlphaFoldDB" id="A0AAE0BWN2"/>
<comment type="caution">
    <text evidence="2">The sequence shown here is derived from an EMBL/GenBank/DDBJ whole genome shotgun (WGS) entry which is preliminary data.</text>
</comment>
<dbReference type="Proteomes" id="UP001190700">
    <property type="component" value="Unassembled WGS sequence"/>
</dbReference>
<dbReference type="EMBL" id="LGRX02032838">
    <property type="protein sequence ID" value="KAK3243464.1"/>
    <property type="molecule type" value="Genomic_DNA"/>
</dbReference>
<name>A0AAE0BWN2_9CHLO</name>
<keyword evidence="1" id="KW-0175">Coiled coil</keyword>
<evidence type="ECO:0000256" key="1">
    <source>
        <dbReference type="SAM" id="Coils"/>
    </source>
</evidence>
<dbReference type="InterPro" id="IPR015943">
    <property type="entry name" value="WD40/YVTN_repeat-like_dom_sf"/>
</dbReference>
<proteinExistence type="predicted"/>
<feature type="coiled-coil region" evidence="1">
    <location>
        <begin position="5"/>
        <end position="34"/>
    </location>
</feature>
<reference evidence="2 3" key="1">
    <citation type="journal article" date="2015" name="Genome Biol. Evol.">
        <title>Comparative Genomics of a Bacterivorous Green Alga Reveals Evolutionary Causalities and Consequences of Phago-Mixotrophic Mode of Nutrition.</title>
        <authorList>
            <person name="Burns J.A."/>
            <person name="Paasch A."/>
            <person name="Narechania A."/>
            <person name="Kim E."/>
        </authorList>
    </citation>
    <scope>NUCLEOTIDE SEQUENCE [LARGE SCALE GENOMIC DNA]</scope>
    <source>
        <strain evidence="2 3">PLY_AMNH</strain>
    </source>
</reference>
<dbReference type="SUPFAM" id="SSF50978">
    <property type="entry name" value="WD40 repeat-like"/>
    <property type="match status" value="1"/>
</dbReference>
<accession>A0AAE0BWN2</accession>
<evidence type="ECO:0000313" key="3">
    <source>
        <dbReference type="Proteomes" id="UP001190700"/>
    </source>
</evidence>
<keyword evidence="3" id="KW-1185">Reference proteome</keyword>
<gene>
    <name evidence="2" type="ORF">CYMTET_46878</name>
</gene>